<dbReference type="Gene3D" id="3.50.50.60">
    <property type="entry name" value="FAD/NAD(P)-binding domain"/>
    <property type="match status" value="1"/>
</dbReference>
<dbReference type="GO" id="GO:0004497">
    <property type="term" value="F:monooxygenase activity"/>
    <property type="evidence" value="ECO:0007669"/>
    <property type="project" value="TreeGrafter"/>
</dbReference>
<dbReference type="SUPFAM" id="SSF51905">
    <property type="entry name" value="FAD/NAD(P)-binding domain"/>
    <property type="match status" value="1"/>
</dbReference>
<name>A0A511NBZ5_DEIC1</name>
<proteinExistence type="predicted"/>
<dbReference type="Proteomes" id="UP000321306">
    <property type="component" value="Unassembled WGS sequence"/>
</dbReference>
<reference evidence="2 3" key="1">
    <citation type="submission" date="2019-07" db="EMBL/GenBank/DDBJ databases">
        <title>Whole genome shotgun sequence of Deinococcus cellulosilyticus NBRC 106333.</title>
        <authorList>
            <person name="Hosoyama A."/>
            <person name="Uohara A."/>
            <person name="Ohji S."/>
            <person name="Ichikawa N."/>
        </authorList>
    </citation>
    <scope>NUCLEOTIDE SEQUENCE [LARGE SCALE GENOMIC DNA]</scope>
    <source>
        <strain evidence="2 3">NBRC 106333</strain>
    </source>
</reference>
<dbReference type="EMBL" id="BJXB01000057">
    <property type="protein sequence ID" value="GEM50086.1"/>
    <property type="molecule type" value="Genomic_DNA"/>
</dbReference>
<dbReference type="GO" id="GO:0050660">
    <property type="term" value="F:flavin adenine dinucleotide binding"/>
    <property type="evidence" value="ECO:0007669"/>
    <property type="project" value="TreeGrafter"/>
</dbReference>
<evidence type="ECO:0000313" key="2">
    <source>
        <dbReference type="EMBL" id="GEM50086.1"/>
    </source>
</evidence>
<protein>
    <submittedName>
        <fullName evidence="2">Oxidoreductase</fullName>
    </submittedName>
</protein>
<keyword evidence="1" id="KW-0560">Oxidoreductase</keyword>
<dbReference type="PANTHER" id="PTHR43539:SF91">
    <property type="entry name" value="FAD-DEPENDENT URATE HYDROXYLASE"/>
    <property type="match status" value="1"/>
</dbReference>
<dbReference type="OrthoDB" id="9778740at2"/>
<dbReference type="Pfam" id="PF13738">
    <property type="entry name" value="Pyr_redox_3"/>
    <property type="match status" value="1"/>
</dbReference>
<dbReference type="InterPro" id="IPR036188">
    <property type="entry name" value="FAD/NAD-bd_sf"/>
</dbReference>
<dbReference type="InterPro" id="IPR050982">
    <property type="entry name" value="Auxin_biosynth/cation_transpt"/>
</dbReference>
<dbReference type="RefSeq" id="WP_146891924.1">
    <property type="nucleotide sequence ID" value="NZ_BJXB01000057.1"/>
</dbReference>
<evidence type="ECO:0000313" key="3">
    <source>
        <dbReference type="Proteomes" id="UP000321306"/>
    </source>
</evidence>
<gene>
    <name evidence="2" type="ORF">DC3_57210</name>
</gene>
<evidence type="ECO:0000256" key="1">
    <source>
        <dbReference type="ARBA" id="ARBA00023002"/>
    </source>
</evidence>
<keyword evidence="3" id="KW-1185">Reference proteome</keyword>
<dbReference type="AlphaFoldDB" id="A0A511NBZ5"/>
<organism evidence="2 3">
    <name type="scientific">Deinococcus cellulosilyticus (strain DSM 18568 / NBRC 106333 / KACC 11606 / 5516J-15)</name>
    <dbReference type="NCBI Taxonomy" id="1223518"/>
    <lineage>
        <taxon>Bacteria</taxon>
        <taxon>Thermotogati</taxon>
        <taxon>Deinococcota</taxon>
        <taxon>Deinococci</taxon>
        <taxon>Deinococcales</taxon>
        <taxon>Deinococcaceae</taxon>
        <taxon>Deinococcus</taxon>
    </lineage>
</organism>
<accession>A0A511NBZ5</accession>
<dbReference type="PANTHER" id="PTHR43539">
    <property type="entry name" value="FLAVIN-BINDING MONOOXYGENASE-LIKE PROTEIN (AFU_ORTHOLOGUE AFUA_4G09220)"/>
    <property type="match status" value="1"/>
</dbReference>
<sequence>MTLIELEDRVKKDLELLRYPARDWIPETPGTLDVLIIGGGQAGLTIAFGLMRERVNRILVLDEHGEGQEGVWESFARMRTLRTPKHLTGPDLGIPSMTFQAYFEARFSEEEYQKMGKIPRPLWMEYLRWYRHMTKVPVENRAKVQKIIPLDQGFEVVYRTPEGITSHRARRVVWATGMGGAGFWKNPECAAGLPRSHFAHTCEEIDFDRLAGKRVGVLGAGASAFDNAGCALEAGAKVDLYMRQKTFPSVNYYRFFEFTGFLKHTADLPDEMKLQWLKFLLAPQPPTDDNVARTRNHPAFTLHPGCNWQSARFEDGKVVVQTDQGEEEFDFVIFGTGFQVNPRVRPEFKLFREFIATWGDRYPLKGDVAEFYPYLGPDYSFQETQPGCCPPLKHLYDFSFGATASMGLSGASISSMKYAIPRLVDSITRSFYLEDAEHHLNRVKLYADEEVTWPV</sequence>
<comment type="caution">
    <text evidence="2">The sequence shown here is derived from an EMBL/GenBank/DDBJ whole genome shotgun (WGS) entry which is preliminary data.</text>
</comment>
<dbReference type="PRINTS" id="PR00411">
    <property type="entry name" value="PNDRDTASEI"/>
</dbReference>